<feature type="transmembrane region" description="Helical" evidence="5">
    <location>
        <begin position="229"/>
        <end position="247"/>
    </location>
</feature>
<dbReference type="Pfam" id="PF01925">
    <property type="entry name" value="TauE"/>
    <property type="match status" value="1"/>
</dbReference>
<protein>
    <recommendedName>
        <fullName evidence="5">Probable membrane transporter protein</fullName>
    </recommendedName>
</protein>
<feature type="transmembrane region" description="Helical" evidence="5">
    <location>
        <begin position="132"/>
        <end position="151"/>
    </location>
</feature>
<reference evidence="6" key="1">
    <citation type="journal article" date="2020" name="mSystems">
        <title>Genome- and Community-Level Interaction Insights into Carbon Utilization and Element Cycling Functions of Hydrothermarchaeota in Hydrothermal Sediment.</title>
        <authorList>
            <person name="Zhou Z."/>
            <person name="Liu Y."/>
            <person name="Xu W."/>
            <person name="Pan J."/>
            <person name="Luo Z.H."/>
            <person name="Li M."/>
        </authorList>
    </citation>
    <scope>NUCLEOTIDE SEQUENCE [LARGE SCALE GENOMIC DNA]</scope>
    <source>
        <strain evidence="6">SpSt-754</strain>
    </source>
</reference>
<dbReference type="AlphaFoldDB" id="A0A7V3KP24"/>
<feature type="transmembrane region" description="Helical" evidence="5">
    <location>
        <begin position="6"/>
        <end position="24"/>
    </location>
</feature>
<dbReference type="PANTHER" id="PTHR43701:SF2">
    <property type="entry name" value="MEMBRANE TRANSPORTER PROTEIN YJNA-RELATED"/>
    <property type="match status" value="1"/>
</dbReference>
<dbReference type="PANTHER" id="PTHR43701">
    <property type="entry name" value="MEMBRANE TRANSPORTER PROTEIN MJ0441-RELATED"/>
    <property type="match status" value="1"/>
</dbReference>
<keyword evidence="3 5" id="KW-1133">Transmembrane helix</keyword>
<feature type="transmembrane region" description="Helical" evidence="5">
    <location>
        <begin position="101"/>
        <end position="120"/>
    </location>
</feature>
<feature type="transmembrane region" description="Helical" evidence="5">
    <location>
        <begin position="70"/>
        <end position="94"/>
    </location>
</feature>
<evidence type="ECO:0000256" key="2">
    <source>
        <dbReference type="ARBA" id="ARBA00022692"/>
    </source>
</evidence>
<feature type="transmembrane region" description="Helical" evidence="5">
    <location>
        <begin position="200"/>
        <end position="217"/>
    </location>
</feature>
<proteinExistence type="inferred from homology"/>
<name>A0A7V3KP24_UNCW3</name>
<comment type="similarity">
    <text evidence="5">Belongs to the 4-toluene sulfonate uptake permease (TSUP) (TC 2.A.102) family.</text>
</comment>
<keyword evidence="5" id="KW-1003">Cell membrane</keyword>
<evidence type="ECO:0000256" key="3">
    <source>
        <dbReference type="ARBA" id="ARBA00022989"/>
    </source>
</evidence>
<accession>A0A7V3KP24</accession>
<dbReference type="EMBL" id="DTGD01000158">
    <property type="protein sequence ID" value="HGB36108.1"/>
    <property type="molecule type" value="Genomic_DNA"/>
</dbReference>
<evidence type="ECO:0000256" key="4">
    <source>
        <dbReference type="ARBA" id="ARBA00023136"/>
    </source>
</evidence>
<gene>
    <name evidence="6" type="ORF">ENV38_04310</name>
</gene>
<dbReference type="InterPro" id="IPR002781">
    <property type="entry name" value="TM_pro_TauE-like"/>
</dbReference>
<organism evidence="6">
    <name type="scientific">candidate division WOR-3 bacterium</name>
    <dbReference type="NCBI Taxonomy" id="2052148"/>
    <lineage>
        <taxon>Bacteria</taxon>
        <taxon>Bacteria division WOR-3</taxon>
    </lineage>
</organism>
<comment type="caution">
    <text evidence="6">The sequence shown here is derived from an EMBL/GenBank/DDBJ whole genome shotgun (WGS) entry which is preliminary data.</text>
</comment>
<evidence type="ECO:0000256" key="1">
    <source>
        <dbReference type="ARBA" id="ARBA00004141"/>
    </source>
</evidence>
<comment type="subcellular location">
    <subcellularLocation>
        <location evidence="5">Cell membrane</location>
        <topology evidence="5">Multi-pass membrane protein</topology>
    </subcellularLocation>
    <subcellularLocation>
        <location evidence="1">Membrane</location>
        <topology evidence="1">Multi-pass membrane protein</topology>
    </subcellularLocation>
</comment>
<dbReference type="GO" id="GO:0005886">
    <property type="term" value="C:plasma membrane"/>
    <property type="evidence" value="ECO:0007669"/>
    <property type="project" value="UniProtKB-SubCell"/>
</dbReference>
<sequence>MNTPFYFAPFIFFCIAFVFSMLGMGGSQLYIPVLYWLGLDFKTEAIPLGMLLNVVNSTTAATTYTIKKMVLWQAALPFALSMLILPPVGAWLNAQIPTKPLIAFFAVVTATAATLMLSGWKPQKREMSSKERILLGLSGGSILGFIAGLIGRGGGSFVVPLLYMAGLEAKTAAATSAFVVTCSGVSSFIAHLAIAAKPNWFIWMSCVIAVFLGSEIGSRIMAEKLKPKGVRTIFGLVLWAVALFLFVNDVLLK</sequence>
<evidence type="ECO:0000313" key="6">
    <source>
        <dbReference type="EMBL" id="HGB36108.1"/>
    </source>
</evidence>
<keyword evidence="4 5" id="KW-0472">Membrane</keyword>
<feature type="transmembrane region" description="Helical" evidence="5">
    <location>
        <begin position="45"/>
        <end position="64"/>
    </location>
</feature>
<keyword evidence="2 5" id="KW-0812">Transmembrane</keyword>
<evidence type="ECO:0000256" key="5">
    <source>
        <dbReference type="RuleBase" id="RU363041"/>
    </source>
</evidence>
<feature type="transmembrane region" description="Helical" evidence="5">
    <location>
        <begin position="172"/>
        <end position="194"/>
    </location>
</feature>
<dbReference type="InterPro" id="IPR051598">
    <property type="entry name" value="TSUP/Inactive_protease-like"/>
</dbReference>